<protein>
    <submittedName>
        <fullName evidence="2">SAM-dependent methyltransferase</fullName>
    </submittedName>
</protein>
<proteinExistence type="predicted"/>
<reference evidence="2 3" key="1">
    <citation type="submission" date="2014-03" db="EMBL/GenBank/DDBJ databases">
        <title>Bradyrhizobium valentinum sp. nov., isolated from effective nodules of Lupinus mariae-josephae, a lupine endemic of basic-lime soils in Eastern Spain.</title>
        <authorList>
            <person name="Duran D."/>
            <person name="Rey L."/>
            <person name="Navarro A."/>
            <person name="Busquets A."/>
            <person name="Imperial J."/>
            <person name="Ruiz-Argueso T."/>
        </authorList>
    </citation>
    <scope>NUCLEOTIDE SEQUENCE [LARGE SCALE GENOMIC DNA]</scope>
    <source>
        <strain evidence="2 3">LmjM3</strain>
    </source>
</reference>
<sequence length="285" mass="31942">MSDRPELATWEDAVSWLRRQPDQRQLVIDAFYDDPLIAAAERYFASSEWQEVSKLLLGRSGTALDIGAGRGIASFALARESFTVTALEPDPSPIVGAAAIRALAMEAALPINVVEDFSERLPFADATFDVVFARAVLHHTRNLDDACREMCRVLRPGGIFIGLREHVISKEADLARFLDQHPLHRLYGGEHAFLLQRYIDALKGAGFSTVDVLSPLKSPINLFPYTTETLRVALVEKLSRRIPAGPFWRFMFSSRHIFQSLLSVAEPFDNRAGRLYSFVCHKARI</sequence>
<dbReference type="Proteomes" id="UP000051913">
    <property type="component" value="Unassembled WGS sequence"/>
</dbReference>
<dbReference type="AlphaFoldDB" id="A0A0R3KU11"/>
<dbReference type="GO" id="GO:0008757">
    <property type="term" value="F:S-adenosylmethionine-dependent methyltransferase activity"/>
    <property type="evidence" value="ECO:0007669"/>
    <property type="project" value="InterPro"/>
</dbReference>
<evidence type="ECO:0000313" key="2">
    <source>
        <dbReference type="EMBL" id="KRQ98349.1"/>
    </source>
</evidence>
<keyword evidence="3" id="KW-1185">Reference proteome</keyword>
<gene>
    <name evidence="2" type="ORF">CP49_10460</name>
</gene>
<dbReference type="Gene3D" id="3.40.50.150">
    <property type="entry name" value="Vaccinia Virus protein VP39"/>
    <property type="match status" value="1"/>
</dbReference>
<dbReference type="InterPro" id="IPR029063">
    <property type="entry name" value="SAM-dependent_MTases_sf"/>
</dbReference>
<evidence type="ECO:0000313" key="3">
    <source>
        <dbReference type="Proteomes" id="UP000051913"/>
    </source>
</evidence>
<name>A0A0R3KU11_9BRAD</name>
<accession>A0A0R3KU11</accession>
<comment type="caution">
    <text evidence="2">The sequence shown here is derived from an EMBL/GenBank/DDBJ whole genome shotgun (WGS) entry which is preliminary data.</text>
</comment>
<evidence type="ECO:0000259" key="1">
    <source>
        <dbReference type="Pfam" id="PF08241"/>
    </source>
</evidence>
<dbReference type="InterPro" id="IPR013216">
    <property type="entry name" value="Methyltransf_11"/>
</dbReference>
<dbReference type="Pfam" id="PF08241">
    <property type="entry name" value="Methyltransf_11"/>
    <property type="match status" value="1"/>
</dbReference>
<keyword evidence="2" id="KW-0489">Methyltransferase</keyword>
<dbReference type="PANTHER" id="PTHR43591">
    <property type="entry name" value="METHYLTRANSFERASE"/>
    <property type="match status" value="1"/>
</dbReference>
<dbReference type="GO" id="GO:0032259">
    <property type="term" value="P:methylation"/>
    <property type="evidence" value="ECO:0007669"/>
    <property type="project" value="UniProtKB-KW"/>
</dbReference>
<dbReference type="SUPFAM" id="SSF53335">
    <property type="entry name" value="S-adenosyl-L-methionine-dependent methyltransferases"/>
    <property type="match status" value="1"/>
</dbReference>
<feature type="domain" description="Methyltransferase type 11" evidence="1">
    <location>
        <begin position="64"/>
        <end position="161"/>
    </location>
</feature>
<keyword evidence="2" id="KW-0808">Transferase</keyword>
<dbReference type="CDD" id="cd02440">
    <property type="entry name" value="AdoMet_MTases"/>
    <property type="match status" value="1"/>
</dbReference>
<dbReference type="PANTHER" id="PTHR43591:SF24">
    <property type="entry name" value="2-METHOXY-6-POLYPRENYL-1,4-BENZOQUINOL METHYLASE, MITOCHONDRIAL"/>
    <property type="match status" value="1"/>
</dbReference>
<organism evidence="2 3">
    <name type="scientific">Bradyrhizobium valentinum</name>
    <dbReference type="NCBI Taxonomy" id="1518501"/>
    <lineage>
        <taxon>Bacteria</taxon>
        <taxon>Pseudomonadati</taxon>
        <taxon>Pseudomonadota</taxon>
        <taxon>Alphaproteobacteria</taxon>
        <taxon>Hyphomicrobiales</taxon>
        <taxon>Nitrobacteraceae</taxon>
        <taxon>Bradyrhizobium</taxon>
    </lineage>
</organism>
<dbReference type="EMBL" id="LLXX01000177">
    <property type="protein sequence ID" value="KRQ98349.1"/>
    <property type="molecule type" value="Genomic_DNA"/>
</dbReference>
<dbReference type="RefSeq" id="WP_057854181.1">
    <property type="nucleotide sequence ID" value="NZ_LLXX01000177.1"/>
</dbReference>